<keyword evidence="6" id="KW-0285">Flavoprotein</keyword>
<dbReference type="PROSITE" id="PS01084">
    <property type="entry name" value="DNA_PHOTOLYASES_2_2"/>
    <property type="match status" value="1"/>
</dbReference>
<dbReference type="Gene3D" id="3.40.50.620">
    <property type="entry name" value="HUPs"/>
    <property type="match status" value="1"/>
</dbReference>
<dbReference type="InterPro" id="IPR014729">
    <property type="entry name" value="Rossmann-like_a/b/a_fold"/>
</dbReference>
<sequence>MNIPPFQARIEDFPPEGQKDSGSSIVYWMQSAQRFEDNMALNYAAAEAERNNLPFHIIFCLDTSYPDASARHFWFMIQGLQEIAAECRKTSVNFSVLPGSPPEVFSREDLHRHLGGIRLLVTERSYLRHLRLWRKDVAAQINSRGGRFIQLDSEVLVPHNLVSSKKEYAAATIRKKITSQWLPYLRGERHERQFYMGPVSGYLSETREKTESEIPLSLNNEELIQLTSYDDFTALLTRRGMHAPSPVPAPVDTFRGGSNAAHERLERFLNEDFPRYGEIRNDPGNPVQSDLSPYLHFGMISVLRIAWSTVEAAEDLRQYPKRNSEAVPDESLEAFLEELIVRRELAKNFVRFESRYDSYEGIPEWAAKSLEEHAGDPREHLYSLKELEEGRTYDPYWNACQLEMVKTGKMHGYMRMYWGKKVLEWSKSPREAFEHLLYLNNRWELDGRDENGYTGVSWCFGTHDRGWKERPIFGKIRYMNDKGLERKFDIKSYAQKWLD</sequence>
<dbReference type="PROSITE" id="PS01083">
    <property type="entry name" value="DNA_PHOTOLYASES_2_1"/>
    <property type="match status" value="1"/>
</dbReference>
<dbReference type="PATRIC" id="fig|1307761.3.peg.2473"/>
<keyword evidence="11 15" id="KW-0456">Lyase</keyword>
<evidence type="ECO:0000256" key="6">
    <source>
        <dbReference type="ARBA" id="ARBA00022630"/>
    </source>
</evidence>
<dbReference type="OrthoDB" id="9772484at2"/>
<evidence type="ECO:0000256" key="1">
    <source>
        <dbReference type="ARBA" id="ARBA00001932"/>
    </source>
</evidence>
<dbReference type="InterPro" id="IPR052219">
    <property type="entry name" value="Photolyase_Class-2"/>
</dbReference>
<comment type="similarity">
    <text evidence="3">Belongs to the DNA photolyase class-2 family.</text>
</comment>
<dbReference type="Gene3D" id="1.25.40.80">
    <property type="match status" value="1"/>
</dbReference>
<dbReference type="STRING" id="1307761.L21SP2_2481"/>
<evidence type="ECO:0000313" key="15">
    <source>
        <dbReference type="EMBL" id="AHC15834.1"/>
    </source>
</evidence>
<comment type="cofactor">
    <cofactor evidence="1">
        <name>(6R)-5,10-methylene-5,6,7,8-tetrahydrofolate</name>
        <dbReference type="ChEBI" id="CHEBI:15636"/>
    </cofactor>
</comment>
<comment type="cofactor">
    <cofactor evidence="2">
        <name>FAD</name>
        <dbReference type="ChEBI" id="CHEBI:57692"/>
    </cofactor>
</comment>
<dbReference type="GO" id="GO:0003677">
    <property type="term" value="F:DNA binding"/>
    <property type="evidence" value="ECO:0007669"/>
    <property type="project" value="UniProtKB-KW"/>
</dbReference>
<dbReference type="InterPro" id="IPR032673">
    <property type="entry name" value="DNA_photolyase_2_CS"/>
</dbReference>
<evidence type="ECO:0000256" key="7">
    <source>
        <dbReference type="ARBA" id="ARBA00022763"/>
    </source>
</evidence>
<dbReference type="InterPro" id="IPR036134">
    <property type="entry name" value="Crypto/Photolyase_FAD-like_sf"/>
</dbReference>
<evidence type="ECO:0000256" key="4">
    <source>
        <dbReference type="ARBA" id="ARBA00013149"/>
    </source>
</evidence>
<evidence type="ECO:0000256" key="9">
    <source>
        <dbReference type="ARBA" id="ARBA00023125"/>
    </source>
</evidence>
<dbReference type="RefSeq" id="WP_024268737.1">
    <property type="nucleotide sequence ID" value="NC_023035.1"/>
</dbReference>
<keyword evidence="10" id="KW-0234">DNA repair</keyword>
<evidence type="ECO:0000256" key="11">
    <source>
        <dbReference type="ARBA" id="ARBA00023239"/>
    </source>
</evidence>
<organism evidence="15 16">
    <name type="scientific">Salinispira pacifica</name>
    <dbReference type="NCBI Taxonomy" id="1307761"/>
    <lineage>
        <taxon>Bacteria</taxon>
        <taxon>Pseudomonadati</taxon>
        <taxon>Spirochaetota</taxon>
        <taxon>Spirochaetia</taxon>
        <taxon>Spirochaetales</taxon>
        <taxon>Spirochaetaceae</taxon>
        <taxon>Salinispira</taxon>
    </lineage>
</organism>
<keyword evidence="16" id="KW-1185">Reference proteome</keyword>
<dbReference type="FunFam" id="1.10.579.10:FF:000002">
    <property type="entry name" value="Deoxyribodipyrimidine photolyase"/>
    <property type="match status" value="1"/>
</dbReference>
<gene>
    <name evidence="15" type="ORF">L21SP2_2481</name>
</gene>
<reference evidence="15 16" key="1">
    <citation type="journal article" date="2015" name="Stand. Genomic Sci.">
        <title>Complete genome sequence and description of Salinispira pacifica gen. nov., sp. nov., a novel spirochaete isolated form a hypersaline microbial mat.</title>
        <authorList>
            <person name="Ben Hania W."/>
            <person name="Joseph M."/>
            <person name="Schumann P."/>
            <person name="Bunk B."/>
            <person name="Fiebig A."/>
            <person name="Sproer C."/>
            <person name="Klenk H.P."/>
            <person name="Fardeau M.L."/>
            <person name="Spring S."/>
        </authorList>
    </citation>
    <scope>NUCLEOTIDE SEQUENCE [LARGE SCALE GENOMIC DNA]</scope>
    <source>
        <strain evidence="15 16">L21-RPul-D2</strain>
    </source>
</reference>
<dbReference type="HOGENOM" id="CLU_026342_2_0_12"/>
<keyword evidence="7" id="KW-0227">DNA damage</keyword>
<evidence type="ECO:0000256" key="10">
    <source>
        <dbReference type="ARBA" id="ARBA00023204"/>
    </source>
</evidence>
<evidence type="ECO:0000313" key="16">
    <source>
        <dbReference type="Proteomes" id="UP000018680"/>
    </source>
</evidence>
<dbReference type="PANTHER" id="PTHR10211">
    <property type="entry name" value="DEOXYRIBODIPYRIMIDINE PHOTOLYASE"/>
    <property type="match status" value="1"/>
</dbReference>
<dbReference type="InterPro" id="IPR036155">
    <property type="entry name" value="Crypto/Photolyase_N_sf"/>
</dbReference>
<feature type="domain" description="Photolyase/cryptochrome alpha/beta" evidence="14">
    <location>
        <begin position="23"/>
        <end position="156"/>
    </location>
</feature>
<dbReference type="PROSITE" id="PS51645">
    <property type="entry name" value="PHR_CRY_ALPHA_BETA"/>
    <property type="match status" value="1"/>
</dbReference>
<evidence type="ECO:0000256" key="2">
    <source>
        <dbReference type="ARBA" id="ARBA00001974"/>
    </source>
</evidence>
<dbReference type="InterPro" id="IPR006050">
    <property type="entry name" value="DNA_photolyase_N"/>
</dbReference>
<dbReference type="Gene3D" id="1.10.579.10">
    <property type="entry name" value="DNA Cyclobutane Dipyrimidine Photolyase, subunit A, domain 3"/>
    <property type="match status" value="1"/>
</dbReference>
<dbReference type="eggNOG" id="COG0415">
    <property type="taxonomic scope" value="Bacteria"/>
</dbReference>
<dbReference type="GO" id="GO:0003904">
    <property type="term" value="F:deoxyribodipyrimidine photo-lyase activity"/>
    <property type="evidence" value="ECO:0007669"/>
    <property type="project" value="UniProtKB-EC"/>
</dbReference>
<dbReference type="AlphaFoldDB" id="V5WJS2"/>
<dbReference type="EC" id="4.1.99.3" evidence="4"/>
<evidence type="ECO:0000256" key="5">
    <source>
        <dbReference type="ARBA" id="ARBA00014046"/>
    </source>
</evidence>
<keyword evidence="8" id="KW-0274">FAD</keyword>
<evidence type="ECO:0000256" key="8">
    <source>
        <dbReference type="ARBA" id="ARBA00022827"/>
    </source>
</evidence>
<dbReference type="EMBL" id="CP006939">
    <property type="protein sequence ID" value="AHC15834.1"/>
    <property type="molecule type" value="Genomic_DNA"/>
</dbReference>
<dbReference type="SUPFAM" id="SSF48173">
    <property type="entry name" value="Cryptochrome/photolyase FAD-binding domain"/>
    <property type="match status" value="1"/>
</dbReference>
<dbReference type="Pfam" id="PF00875">
    <property type="entry name" value="DNA_photolyase"/>
    <property type="match status" value="1"/>
</dbReference>
<name>V5WJS2_9SPIO</name>
<dbReference type="KEGG" id="slr:L21SP2_2481"/>
<comment type="catalytic activity">
    <reaction evidence="13">
        <text>cyclobutadipyrimidine (in DNA) = 2 pyrimidine residues (in DNA).</text>
        <dbReference type="EC" id="4.1.99.3"/>
    </reaction>
</comment>
<evidence type="ECO:0000259" key="14">
    <source>
        <dbReference type="PROSITE" id="PS51645"/>
    </source>
</evidence>
<dbReference type="GO" id="GO:0000719">
    <property type="term" value="P:photoreactive repair"/>
    <property type="evidence" value="ECO:0007669"/>
    <property type="project" value="TreeGrafter"/>
</dbReference>
<proteinExistence type="inferred from homology"/>
<dbReference type="SUPFAM" id="SSF52425">
    <property type="entry name" value="Cryptochrome/photolyase, N-terminal domain"/>
    <property type="match status" value="1"/>
</dbReference>
<evidence type="ECO:0000256" key="12">
    <source>
        <dbReference type="ARBA" id="ARBA00031671"/>
    </source>
</evidence>
<evidence type="ECO:0000256" key="3">
    <source>
        <dbReference type="ARBA" id="ARBA00006409"/>
    </source>
</evidence>
<accession>V5WJS2</accession>
<dbReference type="Proteomes" id="UP000018680">
    <property type="component" value="Chromosome"/>
</dbReference>
<dbReference type="PANTHER" id="PTHR10211:SF0">
    <property type="entry name" value="DEOXYRIBODIPYRIMIDINE PHOTO-LYASE"/>
    <property type="match status" value="1"/>
</dbReference>
<protein>
    <recommendedName>
        <fullName evidence="5">Deoxyribodipyrimidine photo-lyase</fullName>
        <ecNumber evidence="4">4.1.99.3</ecNumber>
    </recommendedName>
    <alternativeName>
        <fullName evidence="12">DNA photolyase</fullName>
    </alternativeName>
</protein>
<keyword evidence="9" id="KW-0238">DNA-binding</keyword>
<evidence type="ECO:0000256" key="13">
    <source>
        <dbReference type="ARBA" id="ARBA00033999"/>
    </source>
</evidence>